<dbReference type="PROSITE" id="PS51072">
    <property type="entry name" value="MHD"/>
    <property type="match status" value="1"/>
</dbReference>
<protein>
    <recommendedName>
        <fullName evidence="3">MHD domain-containing protein</fullName>
    </recommendedName>
</protein>
<dbReference type="InterPro" id="IPR018808">
    <property type="entry name" value="Muniscin_C"/>
</dbReference>
<dbReference type="AlphaFoldDB" id="A0A232M5U7"/>
<evidence type="ECO:0000256" key="2">
    <source>
        <dbReference type="SAM" id="MobiDB-lite"/>
    </source>
</evidence>
<dbReference type="InterPro" id="IPR049609">
    <property type="entry name" value="Syp1-like_MHD"/>
</dbReference>
<dbReference type="GO" id="GO:0006897">
    <property type="term" value="P:endocytosis"/>
    <property type="evidence" value="ECO:0007669"/>
    <property type="project" value="UniProtKB-KW"/>
</dbReference>
<dbReference type="InterPro" id="IPR027267">
    <property type="entry name" value="AH/BAR_dom_sf"/>
</dbReference>
<feature type="compositionally biased region" description="Basic and acidic residues" evidence="2">
    <location>
        <begin position="335"/>
        <end position="344"/>
    </location>
</feature>
<feature type="compositionally biased region" description="Polar residues" evidence="2">
    <location>
        <begin position="387"/>
        <end position="422"/>
    </location>
</feature>
<reference evidence="4 5" key="1">
    <citation type="journal article" date="2015" name="Environ. Microbiol.">
        <title>Metagenome sequence of Elaphomyces granulatus from sporocarp tissue reveals Ascomycota ectomycorrhizal fingerprints of genome expansion and a Proteobacteria-rich microbiome.</title>
        <authorList>
            <person name="Quandt C.A."/>
            <person name="Kohler A."/>
            <person name="Hesse C.N."/>
            <person name="Sharpton T.J."/>
            <person name="Martin F."/>
            <person name="Spatafora J.W."/>
        </authorList>
    </citation>
    <scope>NUCLEOTIDE SEQUENCE [LARGE SCALE GENOMIC DNA]</scope>
    <source>
        <strain evidence="4 5">OSC145934</strain>
    </source>
</reference>
<dbReference type="PANTHER" id="PTHR23065">
    <property type="entry name" value="PROLINE-SERINE-THREONINE PHOSPHATASE INTERACTING PROTEIN 1"/>
    <property type="match status" value="1"/>
</dbReference>
<name>A0A232M5U7_9EURO</name>
<dbReference type="CDD" id="cd07650">
    <property type="entry name" value="F-BAR_Syp1p_like"/>
    <property type="match status" value="1"/>
</dbReference>
<comment type="caution">
    <text evidence="4">The sequence shown here is derived from an EMBL/GenBank/DDBJ whole genome shotgun (WGS) entry which is preliminary data.</text>
</comment>
<dbReference type="CDD" id="cd09264">
    <property type="entry name" value="AP_Syp1_MHD"/>
    <property type="match status" value="1"/>
</dbReference>
<evidence type="ECO:0000256" key="1">
    <source>
        <dbReference type="ARBA" id="ARBA00022583"/>
    </source>
</evidence>
<feature type="region of interest" description="Disordered" evidence="2">
    <location>
        <begin position="506"/>
        <end position="575"/>
    </location>
</feature>
<dbReference type="InterPro" id="IPR028565">
    <property type="entry name" value="MHD"/>
</dbReference>
<keyword evidence="1" id="KW-0254">Endocytosis</keyword>
<proteinExistence type="predicted"/>
<dbReference type="InterPro" id="IPR001060">
    <property type="entry name" value="FCH_dom"/>
</dbReference>
<feature type="compositionally biased region" description="Pro residues" evidence="2">
    <location>
        <begin position="535"/>
        <end position="544"/>
    </location>
</feature>
<gene>
    <name evidence="4" type="ORF">Egran_00772</name>
</gene>
<accession>A0A232M5U7</accession>
<dbReference type="Pfam" id="PF10291">
    <property type="entry name" value="muHD"/>
    <property type="match status" value="1"/>
</dbReference>
<sequence length="882" mass="96820">MELSRQEYPALLASLQPSQATSLLNDRIRLIHKVNADIADWLQERRRVEELYVQGLRKLARRPQQDGGAALGVFQLPWGRIINATESLAASHEILAQKIEEDVERPLREYGSKHRELQSMPTMQSDLASLAKALESAQRKVDKTKDKGPKEKGPKAAEKVAVAQAALDESNQQWESRAPFVFEHLQAIDESRLDHLRDILTQFETHEADQIERNRQTAEGCLNVLLNVETADEIKTFAAKISGGKQIILRRPGSSSVNPVPLPPPPRIASDDSASQKSERSAHGRTLTSAPERHTPLGGLKRLGTVMQRRKSIVQSPGAGYISADKKSRSPFQFRRGDSSRDLHQAGTFSPPDRDSPISHTLSRNSTMTPDSARGGSDFQERDEHSTMSAIQEVPVTTNGTSSADNDQSEQGQVEISSSQSKPDAEEQPERLQTIDEIMRAQREAAGLEEPSLNLTIRDQPIQEDEGEARQAMDEMANTLRLQAQQSGIRRTIGTLRGRRDVRNTVFVPNSPSATQEQSSISPGSDASAHAIPLPNRPTLPSPPSVAEDRALSDTTSNHSSHTLHSISGPVSHPELHDPGLNASIIETVNAWFSEGSVTRSFVVGELALTYNPVGETSLSKIVRLDNFPVLEKVAANPHFVSEVSMAENEVRRDSHDDEKGGQYTVSLPSISRSVPTVAFKYQVHLDQSSLSSYCPVLLSPAWNLEEFQASVIIAYSLNPSFISAVPLDSIILRNVVLTVHLNLSPGDEVAIQPHEVARATGAVMYPNTGASFRRKQSAVVWKLPEIEVKARVDGKFLARFSTAISWPRKGAVEAKFEYHTTDTASRLGISVASEAVKDEPESNPFADETTGGATPNTESMLRKWKEVPTVRKLAVGKYVAS</sequence>
<feature type="region of interest" description="Disordered" evidence="2">
    <location>
        <begin position="839"/>
        <end position="861"/>
    </location>
</feature>
<dbReference type="OrthoDB" id="331602at2759"/>
<keyword evidence="5" id="KW-1185">Reference proteome</keyword>
<dbReference type="GO" id="GO:0030139">
    <property type="term" value="C:endocytic vesicle"/>
    <property type="evidence" value="ECO:0007669"/>
    <property type="project" value="TreeGrafter"/>
</dbReference>
<feature type="compositionally biased region" description="Low complexity" evidence="2">
    <location>
        <begin position="553"/>
        <end position="568"/>
    </location>
</feature>
<dbReference type="GO" id="GO:0032185">
    <property type="term" value="P:septin cytoskeleton organization"/>
    <property type="evidence" value="ECO:0007669"/>
    <property type="project" value="TreeGrafter"/>
</dbReference>
<evidence type="ECO:0000313" key="5">
    <source>
        <dbReference type="Proteomes" id="UP000243515"/>
    </source>
</evidence>
<dbReference type="GO" id="GO:0032153">
    <property type="term" value="C:cell division site"/>
    <property type="evidence" value="ECO:0007669"/>
    <property type="project" value="TreeGrafter"/>
</dbReference>
<dbReference type="Proteomes" id="UP000243515">
    <property type="component" value="Unassembled WGS sequence"/>
</dbReference>
<feature type="domain" description="MHD" evidence="3">
    <location>
        <begin position="578"/>
        <end position="861"/>
    </location>
</feature>
<dbReference type="Gene3D" id="1.20.1270.60">
    <property type="entry name" value="Arfaptin homology (AH) domain/BAR domain"/>
    <property type="match status" value="1"/>
</dbReference>
<dbReference type="Pfam" id="PF00611">
    <property type="entry name" value="FCH"/>
    <property type="match status" value="1"/>
</dbReference>
<evidence type="ECO:0000313" key="4">
    <source>
        <dbReference type="EMBL" id="OXV11467.1"/>
    </source>
</evidence>
<dbReference type="GO" id="GO:0005886">
    <property type="term" value="C:plasma membrane"/>
    <property type="evidence" value="ECO:0007669"/>
    <property type="project" value="TreeGrafter"/>
</dbReference>
<feature type="compositionally biased region" description="Polar residues" evidence="2">
    <location>
        <begin position="358"/>
        <end position="370"/>
    </location>
</feature>
<dbReference type="PANTHER" id="PTHR23065:SF54">
    <property type="entry name" value="SUPPRESSOR OF YEAST PROFILIN DELETION"/>
    <property type="match status" value="1"/>
</dbReference>
<dbReference type="EMBL" id="NPHW01002456">
    <property type="protein sequence ID" value="OXV11467.1"/>
    <property type="molecule type" value="Genomic_DNA"/>
</dbReference>
<dbReference type="FunFam" id="1.20.1270.60:FF:000102">
    <property type="entry name" value="WGS project CABT00000000 data, contig 2.23"/>
    <property type="match status" value="1"/>
</dbReference>
<feature type="compositionally biased region" description="Polar residues" evidence="2">
    <location>
        <begin position="507"/>
        <end position="525"/>
    </location>
</feature>
<feature type="region of interest" description="Disordered" evidence="2">
    <location>
        <begin position="250"/>
        <end position="430"/>
    </location>
</feature>
<evidence type="ECO:0000259" key="3">
    <source>
        <dbReference type="PROSITE" id="PS51072"/>
    </source>
</evidence>
<dbReference type="SUPFAM" id="SSF103657">
    <property type="entry name" value="BAR/IMD domain-like"/>
    <property type="match status" value="1"/>
</dbReference>
<organism evidence="4 5">
    <name type="scientific">Elaphomyces granulatus</name>
    <dbReference type="NCBI Taxonomy" id="519963"/>
    <lineage>
        <taxon>Eukaryota</taxon>
        <taxon>Fungi</taxon>
        <taxon>Dikarya</taxon>
        <taxon>Ascomycota</taxon>
        <taxon>Pezizomycotina</taxon>
        <taxon>Eurotiomycetes</taxon>
        <taxon>Eurotiomycetidae</taxon>
        <taxon>Eurotiales</taxon>
        <taxon>Elaphomycetaceae</taxon>
        <taxon>Elaphomyces</taxon>
    </lineage>
</organism>